<dbReference type="STRING" id="1448308.A0A2T2NLS7"/>
<dbReference type="PANTHER" id="PTHR15549">
    <property type="entry name" value="PAIRED IMMUNOGLOBULIN-LIKE TYPE 2 RECEPTOR"/>
    <property type="match status" value="1"/>
</dbReference>
<evidence type="ECO:0000256" key="5">
    <source>
        <dbReference type="SAM" id="MobiDB-lite"/>
    </source>
</evidence>
<evidence type="ECO:0000313" key="8">
    <source>
        <dbReference type="EMBL" id="PSN66383.1"/>
    </source>
</evidence>
<reference evidence="8 9" key="1">
    <citation type="journal article" date="2018" name="Front. Microbiol.">
        <title>Genome-Wide Analysis of Corynespora cassiicola Leaf Fall Disease Putative Effectors.</title>
        <authorList>
            <person name="Lopez D."/>
            <person name="Ribeiro S."/>
            <person name="Label P."/>
            <person name="Fumanal B."/>
            <person name="Venisse J.S."/>
            <person name="Kohler A."/>
            <person name="de Oliveira R.R."/>
            <person name="Labutti K."/>
            <person name="Lipzen A."/>
            <person name="Lail K."/>
            <person name="Bauer D."/>
            <person name="Ohm R.A."/>
            <person name="Barry K.W."/>
            <person name="Spatafora J."/>
            <person name="Grigoriev I.V."/>
            <person name="Martin F.M."/>
            <person name="Pujade-Renaud V."/>
        </authorList>
    </citation>
    <scope>NUCLEOTIDE SEQUENCE [LARGE SCALE GENOMIC DNA]</scope>
    <source>
        <strain evidence="8 9">Philippines</strain>
    </source>
</reference>
<dbReference type="AlphaFoldDB" id="A0A2T2NLS7"/>
<comment type="subcellular location">
    <subcellularLocation>
        <location evidence="1">Membrane</location>
        <topology evidence="1">Single-pass membrane protein</topology>
    </subcellularLocation>
</comment>
<keyword evidence="7" id="KW-0732">Signal</keyword>
<feature type="region of interest" description="Disordered" evidence="5">
    <location>
        <begin position="162"/>
        <end position="226"/>
    </location>
</feature>
<keyword evidence="3 6" id="KW-1133">Transmembrane helix</keyword>
<protein>
    <recommendedName>
        <fullName evidence="10">Mid2 domain-containing protein</fullName>
    </recommendedName>
</protein>
<feature type="transmembrane region" description="Helical" evidence="6">
    <location>
        <begin position="231"/>
        <end position="254"/>
    </location>
</feature>
<proteinExistence type="predicted"/>
<evidence type="ECO:0000313" key="9">
    <source>
        <dbReference type="Proteomes" id="UP000240883"/>
    </source>
</evidence>
<dbReference type="GO" id="GO:0071944">
    <property type="term" value="C:cell periphery"/>
    <property type="evidence" value="ECO:0007669"/>
    <property type="project" value="UniProtKB-ARBA"/>
</dbReference>
<feature type="compositionally biased region" description="Pro residues" evidence="5">
    <location>
        <begin position="196"/>
        <end position="212"/>
    </location>
</feature>
<organism evidence="8 9">
    <name type="scientific">Corynespora cassiicola Philippines</name>
    <dbReference type="NCBI Taxonomy" id="1448308"/>
    <lineage>
        <taxon>Eukaryota</taxon>
        <taxon>Fungi</taxon>
        <taxon>Dikarya</taxon>
        <taxon>Ascomycota</taxon>
        <taxon>Pezizomycotina</taxon>
        <taxon>Dothideomycetes</taxon>
        <taxon>Pleosporomycetidae</taxon>
        <taxon>Pleosporales</taxon>
        <taxon>Corynesporascaceae</taxon>
        <taxon>Corynespora</taxon>
    </lineage>
</organism>
<keyword evidence="9" id="KW-1185">Reference proteome</keyword>
<evidence type="ECO:0000256" key="4">
    <source>
        <dbReference type="ARBA" id="ARBA00023136"/>
    </source>
</evidence>
<evidence type="ECO:0000256" key="2">
    <source>
        <dbReference type="ARBA" id="ARBA00022692"/>
    </source>
</evidence>
<evidence type="ECO:0000256" key="3">
    <source>
        <dbReference type="ARBA" id="ARBA00022989"/>
    </source>
</evidence>
<dbReference type="EMBL" id="KZ678136">
    <property type="protein sequence ID" value="PSN66383.1"/>
    <property type="molecule type" value="Genomic_DNA"/>
</dbReference>
<feature type="chain" id="PRO_5015461738" description="Mid2 domain-containing protein" evidence="7">
    <location>
        <begin position="25"/>
        <end position="380"/>
    </location>
</feature>
<dbReference type="InterPro" id="IPR051694">
    <property type="entry name" value="Immunoregulatory_rcpt-like"/>
</dbReference>
<evidence type="ECO:0000256" key="1">
    <source>
        <dbReference type="ARBA" id="ARBA00004167"/>
    </source>
</evidence>
<dbReference type="GO" id="GO:0016020">
    <property type="term" value="C:membrane"/>
    <property type="evidence" value="ECO:0007669"/>
    <property type="project" value="UniProtKB-SubCell"/>
</dbReference>
<sequence>MFCPSSSSLSIAFALLSTLQLSAALSCYSYDGFVYEDQQICPGSSQCCGVNATCTENRLCENQGERENTFVRGPCAVHPWDPAVCATICLYGELAPRRARADCLDKVLDVSLRNNSLQLLASRYERPQGGRFPRARLCSDGTYCCDNDSACCTQGRGTPLGPAGELIEESTTSSAAPTSTPSPSTLTPSTSSSTSPSPPTSPKTPPPSPSPSTTPSSSPSPSTALSQSAKIGLGLGIPFAAISLSLLALIAWYLRKRRRPFSRKDPTPPVNKPFELDAAHQSQGHGHGQMYPYWDVAKEGQGQGQEGFGRVHELDAGVLGEAGRGGFCQNKVGGEVGQHACQEQIESQKVVQFHIVLVTTDTEKRRVWGFRFYIPTLSPI</sequence>
<feature type="compositionally biased region" description="Low complexity" evidence="5">
    <location>
        <begin position="213"/>
        <end position="226"/>
    </location>
</feature>
<keyword evidence="2 6" id="KW-0812">Transmembrane</keyword>
<evidence type="ECO:0000256" key="7">
    <source>
        <dbReference type="SAM" id="SignalP"/>
    </source>
</evidence>
<accession>A0A2T2NLS7</accession>
<gene>
    <name evidence="8" type="ORF">BS50DRAFT_589124</name>
</gene>
<feature type="signal peptide" evidence="7">
    <location>
        <begin position="1"/>
        <end position="24"/>
    </location>
</feature>
<dbReference type="Proteomes" id="UP000240883">
    <property type="component" value="Unassembled WGS sequence"/>
</dbReference>
<evidence type="ECO:0008006" key="10">
    <source>
        <dbReference type="Google" id="ProtNLM"/>
    </source>
</evidence>
<evidence type="ECO:0000256" key="6">
    <source>
        <dbReference type="SAM" id="Phobius"/>
    </source>
</evidence>
<name>A0A2T2NLS7_CORCC</name>
<dbReference type="OrthoDB" id="3798992at2759"/>
<feature type="compositionally biased region" description="Low complexity" evidence="5">
    <location>
        <begin position="170"/>
        <end position="195"/>
    </location>
</feature>
<keyword evidence="4 6" id="KW-0472">Membrane</keyword>